<dbReference type="Proteomes" id="UP000319836">
    <property type="component" value="Unassembled WGS sequence"/>
</dbReference>
<dbReference type="Pfam" id="PF10396">
    <property type="entry name" value="TrmE_N"/>
    <property type="match status" value="1"/>
</dbReference>
<evidence type="ECO:0000259" key="2">
    <source>
        <dbReference type="Pfam" id="PF10396"/>
    </source>
</evidence>
<feature type="compositionally biased region" description="Basic and acidic residues" evidence="1">
    <location>
        <begin position="275"/>
        <end position="295"/>
    </location>
</feature>
<comment type="caution">
    <text evidence="3">The sequence shown here is derived from an EMBL/GenBank/DDBJ whole genome shotgun (WGS) entry which is preliminary data.</text>
</comment>
<evidence type="ECO:0000313" key="3">
    <source>
        <dbReference type="EMBL" id="TMQ69479.1"/>
    </source>
</evidence>
<dbReference type="InterPro" id="IPR027266">
    <property type="entry name" value="TrmE/GcvT-like"/>
</dbReference>
<sequence>HHRAEFLHPWTFGRGADVGVDVNETIAAICTAPGAAGLAVVRVSGSAALAIADRVFRGAGSLASAATHTLHHGWAWEPGSGLDESGSAAAANGNAARRRLDEVVAGVFRAPRSYTGEDVVELSCYGGRFSAERVLGALLATGARLARPGEFTLRAFLNGKVDLARAEAVADVIQAETAGARSPGRCARRGRGAGGLRRGRRRHRGAAPRGGFGVGGPRRAARDARQRGMGARATGRSAAAPGRTPECRQVVGVQRADRRGARDRHHTSRHHPRPRERGDRDRRGGRDPVRHGRTP</sequence>
<dbReference type="Gene3D" id="3.30.1360.120">
    <property type="entry name" value="Probable tRNA modification gtpase trme, domain 1"/>
    <property type="match status" value="1"/>
</dbReference>
<dbReference type="GO" id="GO:0002098">
    <property type="term" value="P:tRNA wobble uridine modification"/>
    <property type="evidence" value="ECO:0007669"/>
    <property type="project" value="TreeGrafter"/>
</dbReference>
<gene>
    <name evidence="3" type="ORF">E6K80_11565</name>
</gene>
<accession>A0A538U114</accession>
<feature type="domain" description="GTP-binding protein TrmE N-terminal" evidence="2">
    <location>
        <begin position="25"/>
        <end position="160"/>
    </location>
</feature>
<proteinExistence type="predicted"/>
<dbReference type="EMBL" id="VBPA01000293">
    <property type="protein sequence ID" value="TMQ69479.1"/>
    <property type="molecule type" value="Genomic_DNA"/>
</dbReference>
<feature type="compositionally biased region" description="Basic residues" evidence="1">
    <location>
        <begin position="261"/>
        <end position="274"/>
    </location>
</feature>
<dbReference type="AlphaFoldDB" id="A0A538U114"/>
<name>A0A538U114_UNCEI</name>
<protein>
    <recommendedName>
        <fullName evidence="2">GTP-binding protein TrmE N-terminal domain-containing protein</fullName>
    </recommendedName>
</protein>
<feature type="compositionally biased region" description="Basic residues" evidence="1">
    <location>
        <begin position="186"/>
        <end position="206"/>
    </location>
</feature>
<feature type="region of interest" description="Disordered" evidence="1">
    <location>
        <begin position="178"/>
        <end position="295"/>
    </location>
</feature>
<dbReference type="PANTHER" id="PTHR42714:SF2">
    <property type="entry name" value="TRNA MODIFICATION GTPASE GTPBP3, MITOCHONDRIAL"/>
    <property type="match status" value="1"/>
</dbReference>
<evidence type="ECO:0000256" key="1">
    <source>
        <dbReference type="SAM" id="MobiDB-lite"/>
    </source>
</evidence>
<feature type="non-terminal residue" evidence="3">
    <location>
        <position position="1"/>
    </location>
</feature>
<evidence type="ECO:0000313" key="4">
    <source>
        <dbReference type="Proteomes" id="UP000319836"/>
    </source>
</evidence>
<organism evidence="3 4">
    <name type="scientific">Eiseniibacteriota bacterium</name>
    <dbReference type="NCBI Taxonomy" id="2212470"/>
    <lineage>
        <taxon>Bacteria</taxon>
        <taxon>Candidatus Eiseniibacteriota</taxon>
    </lineage>
</organism>
<dbReference type="GO" id="GO:0005829">
    <property type="term" value="C:cytosol"/>
    <property type="evidence" value="ECO:0007669"/>
    <property type="project" value="TreeGrafter"/>
</dbReference>
<reference evidence="3 4" key="1">
    <citation type="journal article" date="2019" name="Nat. Microbiol.">
        <title>Mediterranean grassland soil C-N compound turnover is dependent on rainfall and depth, and is mediated by genomically divergent microorganisms.</title>
        <authorList>
            <person name="Diamond S."/>
            <person name="Andeer P.F."/>
            <person name="Li Z."/>
            <person name="Crits-Christoph A."/>
            <person name="Burstein D."/>
            <person name="Anantharaman K."/>
            <person name="Lane K.R."/>
            <person name="Thomas B.C."/>
            <person name="Pan C."/>
            <person name="Northen T.R."/>
            <person name="Banfield J.F."/>
        </authorList>
    </citation>
    <scope>NUCLEOTIDE SEQUENCE [LARGE SCALE GENOMIC DNA]</scope>
    <source>
        <strain evidence="3">WS_10</strain>
    </source>
</reference>
<dbReference type="PANTHER" id="PTHR42714">
    <property type="entry name" value="TRNA MODIFICATION GTPASE GTPBP3"/>
    <property type="match status" value="1"/>
</dbReference>
<dbReference type="InterPro" id="IPR018948">
    <property type="entry name" value="GTP-bd_TrmE_N"/>
</dbReference>
<dbReference type="GO" id="GO:0030488">
    <property type="term" value="P:tRNA methylation"/>
    <property type="evidence" value="ECO:0007669"/>
    <property type="project" value="TreeGrafter"/>
</dbReference>
<dbReference type="SUPFAM" id="SSF103025">
    <property type="entry name" value="Folate-binding domain"/>
    <property type="match status" value="1"/>
</dbReference>
<dbReference type="CDD" id="cd14858">
    <property type="entry name" value="TrmE_N"/>
    <property type="match status" value="1"/>
</dbReference>